<sequence>MAHIVHPAARWGSRLAHNRNFPSDTSTDASSGAHPTCPPPCVSTGGAGHRTEMRFQKTVRVNGAASNRLHTWSDISFTVVIILTDRQIDPDPLDARIPRANILKQPEGCRERRPDQKIWGGSFFFAHVFSGSWKPAQRAWNAEFLDWRGEFGRETSAALQHTILQSHDFNTKGSSSSIIA</sequence>
<dbReference type="AlphaFoldDB" id="A0A9N7UUQ8"/>
<protein>
    <submittedName>
        <fullName evidence="2">Uncharacterized protein</fullName>
    </submittedName>
</protein>
<feature type="region of interest" description="Disordered" evidence="1">
    <location>
        <begin position="16"/>
        <end position="48"/>
    </location>
</feature>
<feature type="compositionally biased region" description="Polar residues" evidence="1">
    <location>
        <begin position="20"/>
        <end position="30"/>
    </location>
</feature>
<comment type="caution">
    <text evidence="2">The sequence shown here is derived from an EMBL/GenBank/DDBJ whole genome shotgun (WGS) entry which is preliminary data.</text>
</comment>
<evidence type="ECO:0000256" key="1">
    <source>
        <dbReference type="SAM" id="MobiDB-lite"/>
    </source>
</evidence>
<name>A0A9N7UUQ8_PLEPL</name>
<dbReference type="EMBL" id="CADEAL010001973">
    <property type="protein sequence ID" value="CAB1437028.1"/>
    <property type="molecule type" value="Genomic_DNA"/>
</dbReference>
<evidence type="ECO:0000313" key="2">
    <source>
        <dbReference type="EMBL" id="CAB1437028.1"/>
    </source>
</evidence>
<proteinExistence type="predicted"/>
<keyword evidence="3" id="KW-1185">Reference proteome</keyword>
<accession>A0A9N7UUQ8</accession>
<dbReference type="Proteomes" id="UP001153269">
    <property type="component" value="Unassembled WGS sequence"/>
</dbReference>
<organism evidence="2 3">
    <name type="scientific">Pleuronectes platessa</name>
    <name type="common">European plaice</name>
    <dbReference type="NCBI Taxonomy" id="8262"/>
    <lineage>
        <taxon>Eukaryota</taxon>
        <taxon>Metazoa</taxon>
        <taxon>Chordata</taxon>
        <taxon>Craniata</taxon>
        <taxon>Vertebrata</taxon>
        <taxon>Euteleostomi</taxon>
        <taxon>Actinopterygii</taxon>
        <taxon>Neopterygii</taxon>
        <taxon>Teleostei</taxon>
        <taxon>Neoteleostei</taxon>
        <taxon>Acanthomorphata</taxon>
        <taxon>Carangaria</taxon>
        <taxon>Pleuronectiformes</taxon>
        <taxon>Pleuronectoidei</taxon>
        <taxon>Pleuronectidae</taxon>
        <taxon>Pleuronectes</taxon>
    </lineage>
</organism>
<reference evidence="2" key="1">
    <citation type="submission" date="2020-03" db="EMBL/GenBank/DDBJ databases">
        <authorList>
            <person name="Weist P."/>
        </authorList>
    </citation>
    <scope>NUCLEOTIDE SEQUENCE</scope>
</reference>
<gene>
    <name evidence="2" type="ORF">PLEPLA_LOCUS25061</name>
</gene>
<evidence type="ECO:0000313" key="3">
    <source>
        <dbReference type="Proteomes" id="UP001153269"/>
    </source>
</evidence>